<keyword evidence="7 9" id="KW-0408">Iron</keyword>
<dbReference type="Pfam" id="PF00067">
    <property type="entry name" value="p450"/>
    <property type="match status" value="1"/>
</dbReference>
<dbReference type="PANTHER" id="PTHR24305">
    <property type="entry name" value="CYTOCHROME P450"/>
    <property type="match status" value="1"/>
</dbReference>
<keyword evidence="6" id="KW-0560">Oxidoreductase</keyword>
<evidence type="ECO:0000313" key="10">
    <source>
        <dbReference type="EMBL" id="KAJ3478354.1"/>
    </source>
</evidence>
<dbReference type="InterPro" id="IPR036396">
    <property type="entry name" value="Cyt_P450_sf"/>
</dbReference>
<comment type="similarity">
    <text evidence="3">Belongs to the cytochrome P450 family.</text>
</comment>
<evidence type="ECO:0000256" key="4">
    <source>
        <dbReference type="ARBA" id="ARBA00022617"/>
    </source>
</evidence>
<evidence type="ECO:0000256" key="9">
    <source>
        <dbReference type="PIRSR" id="PIRSR602401-1"/>
    </source>
</evidence>
<dbReference type="SUPFAM" id="SSF48264">
    <property type="entry name" value="Cytochrome P450"/>
    <property type="match status" value="1"/>
</dbReference>
<gene>
    <name evidence="10" type="ORF">NLI96_g9816</name>
</gene>
<dbReference type="PRINTS" id="PR00463">
    <property type="entry name" value="EP450I"/>
</dbReference>
<accession>A0AAD5UUS5</accession>
<evidence type="ECO:0000256" key="5">
    <source>
        <dbReference type="ARBA" id="ARBA00022723"/>
    </source>
</evidence>
<keyword evidence="4 9" id="KW-0349">Heme</keyword>
<dbReference type="GO" id="GO:0004497">
    <property type="term" value="F:monooxygenase activity"/>
    <property type="evidence" value="ECO:0007669"/>
    <property type="project" value="UniProtKB-KW"/>
</dbReference>
<keyword evidence="11" id="KW-1185">Reference proteome</keyword>
<comment type="pathway">
    <text evidence="2">Secondary metabolite biosynthesis.</text>
</comment>
<protein>
    <recommendedName>
        <fullName evidence="12">Cytochrome P450</fullName>
    </recommendedName>
</protein>
<evidence type="ECO:0000256" key="1">
    <source>
        <dbReference type="ARBA" id="ARBA00001971"/>
    </source>
</evidence>
<evidence type="ECO:0000256" key="2">
    <source>
        <dbReference type="ARBA" id="ARBA00005179"/>
    </source>
</evidence>
<keyword evidence="8" id="KW-0503">Monooxygenase</keyword>
<evidence type="ECO:0000256" key="8">
    <source>
        <dbReference type="ARBA" id="ARBA00023033"/>
    </source>
</evidence>
<evidence type="ECO:0000256" key="6">
    <source>
        <dbReference type="ARBA" id="ARBA00023002"/>
    </source>
</evidence>
<evidence type="ECO:0000313" key="11">
    <source>
        <dbReference type="Proteomes" id="UP001212997"/>
    </source>
</evidence>
<feature type="binding site" description="axial binding residue" evidence="9">
    <location>
        <position position="450"/>
    </location>
    <ligand>
        <name>heme</name>
        <dbReference type="ChEBI" id="CHEBI:30413"/>
    </ligand>
    <ligandPart>
        <name>Fe</name>
        <dbReference type="ChEBI" id="CHEBI:18248"/>
    </ligandPart>
</feature>
<dbReference type="PANTHER" id="PTHR24305:SF166">
    <property type="entry name" value="CYTOCHROME P450 12A4, MITOCHONDRIAL-RELATED"/>
    <property type="match status" value="1"/>
</dbReference>
<dbReference type="EMBL" id="JANAWD010000518">
    <property type="protein sequence ID" value="KAJ3478354.1"/>
    <property type="molecule type" value="Genomic_DNA"/>
</dbReference>
<dbReference type="PRINTS" id="PR00385">
    <property type="entry name" value="P450"/>
</dbReference>
<dbReference type="GO" id="GO:0020037">
    <property type="term" value="F:heme binding"/>
    <property type="evidence" value="ECO:0007669"/>
    <property type="project" value="InterPro"/>
</dbReference>
<organism evidence="10 11">
    <name type="scientific">Meripilus lineatus</name>
    <dbReference type="NCBI Taxonomy" id="2056292"/>
    <lineage>
        <taxon>Eukaryota</taxon>
        <taxon>Fungi</taxon>
        <taxon>Dikarya</taxon>
        <taxon>Basidiomycota</taxon>
        <taxon>Agaricomycotina</taxon>
        <taxon>Agaricomycetes</taxon>
        <taxon>Polyporales</taxon>
        <taxon>Meripilaceae</taxon>
        <taxon>Meripilus</taxon>
    </lineage>
</organism>
<name>A0AAD5UUS5_9APHY</name>
<dbReference type="AlphaFoldDB" id="A0AAD5UUS5"/>
<dbReference type="Proteomes" id="UP001212997">
    <property type="component" value="Unassembled WGS sequence"/>
</dbReference>
<comment type="cofactor">
    <cofactor evidence="1 9">
        <name>heme</name>
        <dbReference type="ChEBI" id="CHEBI:30413"/>
    </cofactor>
</comment>
<dbReference type="InterPro" id="IPR050121">
    <property type="entry name" value="Cytochrome_P450_monoxygenase"/>
</dbReference>
<evidence type="ECO:0000256" key="7">
    <source>
        <dbReference type="ARBA" id="ARBA00023004"/>
    </source>
</evidence>
<evidence type="ECO:0008006" key="12">
    <source>
        <dbReference type="Google" id="ProtNLM"/>
    </source>
</evidence>
<sequence length="512" mass="57342">MSTITILVGTSVFLLIAWFLLKEFFVSSPLDNVPGPPSPSLIKGHMERLFHKNEGWKMHDELGNKYSPVARIKGFLGKRVLYVFDHVALQSIILKDQQYYEESSFTISMNLLLFGPGVGSTLHDQHRKQRKMLIPAFSPKHLRDMTPLFYQVAEKLRDGIKKQIAEAPGEVDILNWMGRAALELVGQAGLGYSFDPLVEDSKNSFGDAIKATFPNVVALGGMIVLGPYVSKLGPPALRRWLVNLLPSSKIQTLKSIVDLLDQRSREIIAEKRIAIQQGGEALLQQVGEGHDAMSVLHTTSGALAQMLQLLSEHPEVQEKLREEIIQASCGQNIPYDQLETLPYLDAVCRETLRMYPPATDVYREKDMILPLSEPIRGVDGTWIKEIPVPKDTRVIVSLRGCNRNKAIWGEDAEEWKPERWLAPLPHTLTDARVPGIYTHLMTFLGGGRSCIGFKFSQLEMKAVLCVLLRDFKFTSTNKPIVWNISFVKYPTVGKGSSKPSLPLMVETLKNSS</sequence>
<dbReference type="InterPro" id="IPR002401">
    <property type="entry name" value="Cyt_P450_E_grp-I"/>
</dbReference>
<evidence type="ECO:0000256" key="3">
    <source>
        <dbReference type="ARBA" id="ARBA00010617"/>
    </source>
</evidence>
<dbReference type="InterPro" id="IPR001128">
    <property type="entry name" value="Cyt_P450"/>
</dbReference>
<keyword evidence="5 9" id="KW-0479">Metal-binding</keyword>
<comment type="caution">
    <text evidence="10">The sequence shown here is derived from an EMBL/GenBank/DDBJ whole genome shotgun (WGS) entry which is preliminary data.</text>
</comment>
<reference evidence="10" key="1">
    <citation type="submission" date="2022-07" db="EMBL/GenBank/DDBJ databases">
        <title>Genome Sequence of Physisporinus lineatus.</title>
        <authorList>
            <person name="Buettner E."/>
        </authorList>
    </citation>
    <scope>NUCLEOTIDE SEQUENCE</scope>
    <source>
        <strain evidence="10">VT162</strain>
    </source>
</reference>
<dbReference type="Gene3D" id="1.10.630.10">
    <property type="entry name" value="Cytochrome P450"/>
    <property type="match status" value="1"/>
</dbReference>
<proteinExistence type="inferred from homology"/>
<dbReference type="GO" id="GO:0005506">
    <property type="term" value="F:iron ion binding"/>
    <property type="evidence" value="ECO:0007669"/>
    <property type="project" value="InterPro"/>
</dbReference>
<dbReference type="GO" id="GO:0016705">
    <property type="term" value="F:oxidoreductase activity, acting on paired donors, with incorporation or reduction of molecular oxygen"/>
    <property type="evidence" value="ECO:0007669"/>
    <property type="project" value="InterPro"/>
</dbReference>